<evidence type="ECO:0000256" key="1">
    <source>
        <dbReference type="ARBA" id="ARBA00004240"/>
    </source>
</evidence>
<dbReference type="AlphaFoldDB" id="A0AAJ7FFQ0"/>
<gene>
    <name evidence="10" type="primary">LOC107265069</name>
</gene>
<accession>A0AAJ7FFQ0</accession>
<proteinExistence type="inferred from homology"/>
<reference evidence="10" key="1">
    <citation type="submission" date="2025-08" db="UniProtKB">
        <authorList>
            <consortium name="RefSeq"/>
        </authorList>
    </citation>
    <scope>IDENTIFICATION</scope>
</reference>
<sequence>MSKNIFVTVGTTKFDELINTVTDSQVLKNLNKKGYNYLTLQIGNSALDPNCTPRYGFHHIDYFHLSPSIKEYILSADLIISHAGAGTCLEVLEAQKPLIVVTNQLLMDNHQLELASQLYEDGHLYYCTCDTLLDVIKTMDLSRLKPFRTDKSKNIVNCINEIMGF</sequence>
<evidence type="ECO:0000313" key="9">
    <source>
        <dbReference type="Proteomes" id="UP000694920"/>
    </source>
</evidence>
<comment type="similarity">
    <text evidence="2">Belongs to the glycosyltransferase 28 family.</text>
</comment>
<comment type="subcellular location">
    <subcellularLocation>
        <location evidence="1">Endoplasmic reticulum</location>
    </subcellularLocation>
</comment>
<name>A0AAJ7FFQ0_CEPCN</name>
<dbReference type="Proteomes" id="UP000694920">
    <property type="component" value="Unplaced"/>
</dbReference>
<dbReference type="GO" id="GO:0005783">
    <property type="term" value="C:endoplasmic reticulum"/>
    <property type="evidence" value="ECO:0007669"/>
    <property type="project" value="UniProtKB-SubCell"/>
</dbReference>
<evidence type="ECO:0000259" key="8">
    <source>
        <dbReference type="Pfam" id="PF04101"/>
    </source>
</evidence>
<dbReference type="Gene3D" id="3.40.50.2000">
    <property type="entry name" value="Glycogen Phosphorylase B"/>
    <property type="match status" value="1"/>
</dbReference>
<dbReference type="RefSeq" id="XP_015589552.1">
    <property type="nucleotide sequence ID" value="XM_015734066.2"/>
</dbReference>
<evidence type="ECO:0000256" key="5">
    <source>
        <dbReference type="ARBA" id="ARBA00022676"/>
    </source>
</evidence>
<organism evidence="9 10">
    <name type="scientific">Cephus cinctus</name>
    <name type="common">Wheat stem sawfly</name>
    <dbReference type="NCBI Taxonomy" id="211228"/>
    <lineage>
        <taxon>Eukaryota</taxon>
        <taxon>Metazoa</taxon>
        <taxon>Ecdysozoa</taxon>
        <taxon>Arthropoda</taxon>
        <taxon>Hexapoda</taxon>
        <taxon>Insecta</taxon>
        <taxon>Pterygota</taxon>
        <taxon>Neoptera</taxon>
        <taxon>Endopterygota</taxon>
        <taxon>Hymenoptera</taxon>
        <taxon>Cephoidea</taxon>
        <taxon>Cephidae</taxon>
        <taxon>Cephus</taxon>
    </lineage>
</organism>
<feature type="domain" description="Glycosyl transferase family 28 C-terminal" evidence="8">
    <location>
        <begin position="5"/>
        <end position="152"/>
    </location>
</feature>
<dbReference type="PANTHER" id="PTHR12867">
    <property type="entry name" value="GLYCOSYL TRANSFERASE-RELATED"/>
    <property type="match status" value="1"/>
</dbReference>
<dbReference type="SUPFAM" id="SSF53756">
    <property type="entry name" value="UDP-Glycosyltransferase/glycogen phosphorylase"/>
    <property type="match status" value="1"/>
</dbReference>
<evidence type="ECO:0000256" key="7">
    <source>
        <dbReference type="ARBA" id="ARBA00022824"/>
    </source>
</evidence>
<dbReference type="GO" id="GO:0006488">
    <property type="term" value="P:dolichol-linked oligosaccharide biosynthetic process"/>
    <property type="evidence" value="ECO:0007669"/>
    <property type="project" value="InterPro"/>
</dbReference>
<evidence type="ECO:0000256" key="4">
    <source>
        <dbReference type="ARBA" id="ARBA00017468"/>
    </source>
</evidence>
<keyword evidence="6 10" id="KW-0808">Transferase</keyword>
<keyword evidence="9" id="KW-1185">Reference proteome</keyword>
<keyword evidence="5" id="KW-0328">Glycosyltransferase</keyword>
<dbReference type="GeneID" id="107265069"/>
<dbReference type="CTD" id="79868"/>
<protein>
    <recommendedName>
        <fullName evidence="4">UDP-N-acetylglucosamine transferase subunit ALG13</fullName>
        <ecNumber evidence="3">2.4.1.141</ecNumber>
    </recommendedName>
</protein>
<dbReference type="PANTHER" id="PTHR12867:SF6">
    <property type="entry name" value="N-ACETYLGLUCOSAMINYLDIPHOSPHODOLICHOL N-ACETYLGLUCOSAMINYLTRANSFERASE"/>
    <property type="match status" value="1"/>
</dbReference>
<evidence type="ECO:0000313" key="10">
    <source>
        <dbReference type="RefSeq" id="XP_015589552.1"/>
    </source>
</evidence>
<evidence type="ECO:0000256" key="6">
    <source>
        <dbReference type="ARBA" id="ARBA00022679"/>
    </source>
</evidence>
<dbReference type="InterPro" id="IPR039042">
    <property type="entry name" value="Alg13-like"/>
</dbReference>
<keyword evidence="7" id="KW-0256">Endoplasmic reticulum</keyword>
<evidence type="ECO:0000256" key="2">
    <source>
        <dbReference type="ARBA" id="ARBA00006962"/>
    </source>
</evidence>
<dbReference type="EC" id="2.4.1.141" evidence="3"/>
<evidence type="ECO:0000256" key="3">
    <source>
        <dbReference type="ARBA" id="ARBA00012614"/>
    </source>
</evidence>
<dbReference type="Pfam" id="PF04101">
    <property type="entry name" value="Glyco_tran_28_C"/>
    <property type="match status" value="1"/>
</dbReference>
<dbReference type="GO" id="GO:0004577">
    <property type="term" value="F:N-acetylglucosaminyldiphosphodolichol N-acetylglucosaminyltransferase activity"/>
    <property type="evidence" value="ECO:0007669"/>
    <property type="project" value="UniProtKB-EC"/>
</dbReference>
<dbReference type="InterPro" id="IPR007235">
    <property type="entry name" value="Glyco_trans_28_C"/>
</dbReference>
<dbReference type="KEGG" id="ccin:107265069"/>